<comment type="caution">
    <text evidence="2">The sequence shown here is derived from an EMBL/GenBank/DDBJ whole genome shotgun (WGS) entry which is preliminary data.</text>
</comment>
<organism evidence="2 3">
    <name type="scientific">Lasiosphaeris hirsuta</name>
    <dbReference type="NCBI Taxonomy" id="260670"/>
    <lineage>
        <taxon>Eukaryota</taxon>
        <taxon>Fungi</taxon>
        <taxon>Dikarya</taxon>
        <taxon>Ascomycota</taxon>
        <taxon>Pezizomycotina</taxon>
        <taxon>Sordariomycetes</taxon>
        <taxon>Sordariomycetidae</taxon>
        <taxon>Sordariales</taxon>
        <taxon>Lasiosphaeriaceae</taxon>
        <taxon>Lasiosphaeris</taxon>
    </lineage>
</organism>
<keyword evidence="1" id="KW-0689">Ribosomal protein</keyword>
<evidence type="ECO:0000313" key="2">
    <source>
        <dbReference type="EMBL" id="KAK0729484.1"/>
    </source>
</evidence>
<reference evidence="2" key="1">
    <citation type="submission" date="2023-06" db="EMBL/GenBank/DDBJ databases">
        <title>Genome-scale phylogeny and comparative genomics of the fungal order Sordariales.</title>
        <authorList>
            <consortium name="Lawrence Berkeley National Laboratory"/>
            <person name="Hensen N."/>
            <person name="Bonometti L."/>
            <person name="Westerberg I."/>
            <person name="Brannstrom I.O."/>
            <person name="Guillou S."/>
            <person name="Cros-Aarteil S."/>
            <person name="Calhoun S."/>
            <person name="Haridas S."/>
            <person name="Kuo A."/>
            <person name="Mondo S."/>
            <person name="Pangilinan J."/>
            <person name="Riley R."/>
            <person name="Labutti K."/>
            <person name="Andreopoulos B."/>
            <person name="Lipzen A."/>
            <person name="Chen C."/>
            <person name="Yanf M."/>
            <person name="Daum C."/>
            <person name="Ng V."/>
            <person name="Clum A."/>
            <person name="Steindorff A."/>
            <person name="Ohm R."/>
            <person name="Martin F."/>
            <person name="Silar P."/>
            <person name="Natvig D."/>
            <person name="Lalanne C."/>
            <person name="Gautier V."/>
            <person name="Ament-Velasquez S.L."/>
            <person name="Kruys A."/>
            <person name="Hutchinson M.I."/>
            <person name="Powell A.J."/>
            <person name="Barry K."/>
            <person name="Miller A.N."/>
            <person name="Grigoriev I.V."/>
            <person name="Debuchy R."/>
            <person name="Gladieux P."/>
            <person name="Thoren M.H."/>
            <person name="Johannesson H."/>
        </authorList>
    </citation>
    <scope>NUCLEOTIDE SEQUENCE</scope>
    <source>
        <strain evidence="2">SMH4607-1</strain>
    </source>
</reference>
<comment type="subunit">
    <text evidence="1">Component of the mitochondrial small ribosomal subunit.</text>
</comment>
<dbReference type="GO" id="GO:0032543">
    <property type="term" value="P:mitochondrial translation"/>
    <property type="evidence" value="ECO:0007669"/>
    <property type="project" value="InterPro"/>
</dbReference>
<dbReference type="AlphaFoldDB" id="A0AA40E5Z5"/>
<evidence type="ECO:0000313" key="3">
    <source>
        <dbReference type="Proteomes" id="UP001172102"/>
    </source>
</evidence>
<dbReference type="GO" id="GO:0005763">
    <property type="term" value="C:mitochondrial small ribosomal subunit"/>
    <property type="evidence" value="ECO:0007669"/>
    <property type="project" value="TreeGrafter"/>
</dbReference>
<gene>
    <name evidence="2" type="ORF">B0H67DRAFT_475403</name>
</gene>
<evidence type="ECO:0000256" key="1">
    <source>
        <dbReference type="PIRNR" id="PIRNR037706"/>
    </source>
</evidence>
<keyword evidence="3" id="KW-1185">Reference proteome</keyword>
<comment type="function">
    <text evidence="1">Component of the mitochondrial ribosome (mitoribosome), a dedicated translation machinery responsible for the synthesis of mitochondrial genome-encoded proteins, including at least some of the essential transmembrane subunits of the mitochondrial respiratory chain. The mitoribosomes are attached to the mitochondrial inner membrane and translation products are cotranslationally integrated into the membrane.</text>
</comment>
<dbReference type="PANTHER" id="PTHR28066:SF1">
    <property type="entry name" value="SMALL RIBOSOMAL SUBUNIT PROTEIN MS37"/>
    <property type="match status" value="1"/>
</dbReference>
<proteinExistence type="inferred from homology"/>
<keyword evidence="1" id="KW-0496">Mitochondrion</keyword>
<dbReference type="Proteomes" id="UP001172102">
    <property type="component" value="Unassembled WGS sequence"/>
</dbReference>
<protein>
    <recommendedName>
        <fullName evidence="1">Small ribosomal subunit protein mS37</fullName>
    </recommendedName>
</protein>
<accession>A0AA40E5Z5</accession>
<dbReference type="GO" id="GO:0003735">
    <property type="term" value="F:structural constituent of ribosome"/>
    <property type="evidence" value="ECO:0007669"/>
    <property type="project" value="InterPro"/>
</dbReference>
<keyword evidence="1" id="KW-0687">Ribonucleoprotein</keyword>
<sequence length="92" mass="10334">MAIQKPIRLPPLQKLRVRNPNKAETNPCIMVMSQVLACWASTGFNTAGCATVEQSLRACMDKPRAPPQPNNNINYHLSRFSEQLTQKPSKKK</sequence>
<dbReference type="EMBL" id="JAUKUA010000001">
    <property type="protein sequence ID" value="KAK0729484.1"/>
    <property type="molecule type" value="Genomic_DNA"/>
</dbReference>
<name>A0AA40E5Z5_9PEZI</name>
<dbReference type="PANTHER" id="PTHR28066">
    <property type="entry name" value="37S RIBOSOMAL PROTEIN MRP10, MITOCHONDRIAL"/>
    <property type="match status" value="1"/>
</dbReference>
<dbReference type="PIRSF" id="PIRSF037706">
    <property type="entry name" value="MRP10"/>
    <property type="match status" value="1"/>
</dbReference>
<dbReference type="InterPro" id="IPR017264">
    <property type="entry name" value="Ribosomal_mS37_fun"/>
</dbReference>
<comment type="similarity">
    <text evidence="1">Belongs to the mitochondrion-specific ribosomal protein mS37 family.</text>
</comment>
<comment type="subcellular location">
    <subcellularLocation>
        <location evidence="1">Mitochondrion</location>
    </subcellularLocation>
</comment>